<dbReference type="PANTHER" id="PTHR11200:SF240">
    <property type="entry name" value="INOSITOL POLYPHOSPHATE 5-PHOSPHATASE C9G1.10C-RELATED"/>
    <property type="match status" value="1"/>
</dbReference>
<dbReference type="GO" id="GO:0046856">
    <property type="term" value="P:phosphatidylinositol dephosphorylation"/>
    <property type="evidence" value="ECO:0007669"/>
    <property type="project" value="InterPro"/>
</dbReference>
<dbReference type="Gene3D" id="2.130.10.10">
    <property type="entry name" value="YVTN repeat-like/Quinoprotein amine dehydrogenase"/>
    <property type="match status" value="1"/>
</dbReference>
<dbReference type="EMBL" id="BFAD01000002">
    <property type="protein sequence ID" value="GBE79038.1"/>
    <property type="molecule type" value="Genomic_DNA"/>
</dbReference>
<feature type="compositionally biased region" description="Polar residues" evidence="1">
    <location>
        <begin position="277"/>
        <end position="317"/>
    </location>
</feature>
<reference evidence="3 4" key="1">
    <citation type="journal article" date="2018" name="Sci. Rep.">
        <title>Genome sequence of the cauliflower mushroom Sparassis crispa (Hanabiratake) and its association with beneficial usage.</title>
        <authorList>
            <person name="Kiyama R."/>
            <person name="Furutani Y."/>
            <person name="Kawaguchi K."/>
            <person name="Nakanishi T."/>
        </authorList>
    </citation>
    <scope>NUCLEOTIDE SEQUENCE [LARGE SCALE GENOMIC DNA]</scope>
</reference>
<dbReference type="STRING" id="139825.A0A401GA45"/>
<dbReference type="InterPro" id="IPR000300">
    <property type="entry name" value="IPPc"/>
</dbReference>
<gene>
    <name evidence="3" type="ORF">SCP_0202350</name>
</gene>
<proteinExistence type="predicted"/>
<sequence>MSFNASPDIESTPPPAVSSLRSRFEKLAADTSTATLQRPPSTHVFLVPEPSSPRPRAMSNSDDIRPFAESPSLRPASSSLDLKAAKRPPPLPPVRGLKAPSPAPPSPRLLRPPSDQSPLIPEISLTSEHTSGSLKPSVLARKPPPPPLPPHHPETKTESATLHKTSDVSPLIDLFGSPPPIPAASKPVNVPTRVVSHTATLVSTLVASDIRPDSLESSRRPRHSFPFAGTSTAPSSSSSISLVSTASTFKPQDPFGDDPSDSETTVFADPPPLPSRKNGTANDLSNGSGAHPELQQSPQNIYSSESSSGTDTNTVNIPSPTPSALLTRPPRPPPRPKSSLPASLVASSASSSTSSLPPPLPTRKGICIEEPVPRRPPPPPRPSVQDMDSQSHARSCSASISPSERKAFGAHPPPPTRTIGLGDKLPPARRAQSGSSSESEDDEPKKVELLPDTSRASRRPPTIDCHNYHEFNIHIPAYTGVVAVSGHTIVIATHHHLKIYDLSVSDSPVWNLDSKELGLDKLNGFKVTSMEFRPAAKLADRGCFLWIGTKDGHLVELDTRSGTVVGAKPFAHAHTVTHMFRHAHSMVTMDDMGKVLVFTPDPDSGEDVRLTYTQPRVVRIADRQEFAKLVGAQLWTSTRDPSNGGGTASSSRGPIVRVYDIFTPGSTGKSLLPTEHLGAVTSGTILPSQPEHIYLGHEGGHVSIWLRTSDDGAPQCQEVIKVATSDVMSLEGVNNRLWFGGRNGMIVAFDVVPRPWVVTNRWAAHTKLPVLRLAVDTWSIEKLNRLMVYSIGRDEKLRFWDGLLGIDWVDQELLKRETEFSSFRDMNVLIVSWNVDSAKPDTLTGCPENVNVLHDILTSVDTPDIIVFGLQELIDLESRKMAAKTVLLGGKNKTPDGTISQKVTTSYKKWYDRLVLAVRQAMPTDIPYTVIHTENLVGLFSCIFVKNTERISLNHVAITTIKRGMGGRYGNKGGIVARCVIDDTSICFINCHLAAGQHHVRQRNADVAAIVEDKSVFPESDALQGPLAYVNGGDGSMVLDHEIVFMNGDMNYRIDQRRDVVVAAIKAGDLDGLQTHDQLLKEMKFNRGFRLRSFLEGHLTFAPTYKYDRRSPEYDSSEKSRVPAWCDRVLWRSRDPLRVEQLHYRRYEANISDHRPISAAFRMTVKSVHHDAREKIKAEIHGLWVHREQGLLQAAHQFFVDQAMI</sequence>
<dbReference type="SUPFAM" id="SSF50978">
    <property type="entry name" value="WD40 repeat-like"/>
    <property type="match status" value="1"/>
</dbReference>
<dbReference type="Gene3D" id="3.60.10.10">
    <property type="entry name" value="Endonuclease/exonuclease/phosphatase"/>
    <property type="match status" value="1"/>
</dbReference>
<dbReference type="AlphaFoldDB" id="A0A401GA45"/>
<organism evidence="3 4">
    <name type="scientific">Sparassis crispa</name>
    <dbReference type="NCBI Taxonomy" id="139825"/>
    <lineage>
        <taxon>Eukaryota</taxon>
        <taxon>Fungi</taxon>
        <taxon>Dikarya</taxon>
        <taxon>Basidiomycota</taxon>
        <taxon>Agaricomycotina</taxon>
        <taxon>Agaricomycetes</taxon>
        <taxon>Polyporales</taxon>
        <taxon>Sparassidaceae</taxon>
        <taxon>Sparassis</taxon>
    </lineage>
</organism>
<evidence type="ECO:0000259" key="2">
    <source>
        <dbReference type="SMART" id="SM00128"/>
    </source>
</evidence>
<dbReference type="InParanoid" id="A0A401GA45"/>
<dbReference type="InterPro" id="IPR036322">
    <property type="entry name" value="WD40_repeat_dom_sf"/>
</dbReference>
<accession>A0A401GA45</accession>
<dbReference type="Pfam" id="PF22669">
    <property type="entry name" value="Exo_endo_phos2"/>
    <property type="match status" value="1"/>
</dbReference>
<dbReference type="FunCoup" id="A0A401GA45">
    <property type="interactions" value="46"/>
</dbReference>
<dbReference type="InterPro" id="IPR036691">
    <property type="entry name" value="Endo/exonu/phosph_ase_sf"/>
</dbReference>
<comment type="caution">
    <text evidence="3">The sequence shown here is derived from an EMBL/GenBank/DDBJ whole genome shotgun (WGS) entry which is preliminary data.</text>
</comment>
<keyword evidence="4" id="KW-1185">Reference proteome</keyword>
<dbReference type="PANTHER" id="PTHR11200">
    <property type="entry name" value="INOSITOL 5-PHOSPHATASE"/>
    <property type="match status" value="1"/>
</dbReference>
<feature type="region of interest" description="Disordered" evidence="1">
    <location>
        <begin position="205"/>
        <end position="461"/>
    </location>
</feature>
<dbReference type="GO" id="GO:0004439">
    <property type="term" value="F:phosphatidylinositol-4,5-bisphosphate 5-phosphatase activity"/>
    <property type="evidence" value="ECO:0007669"/>
    <property type="project" value="TreeGrafter"/>
</dbReference>
<name>A0A401GA45_9APHY</name>
<evidence type="ECO:0000313" key="3">
    <source>
        <dbReference type="EMBL" id="GBE79038.1"/>
    </source>
</evidence>
<feature type="compositionally biased region" description="Polar residues" evidence="1">
    <location>
        <begin position="124"/>
        <end position="134"/>
    </location>
</feature>
<feature type="compositionally biased region" description="Polar residues" evidence="1">
    <location>
        <begin position="30"/>
        <end position="40"/>
    </location>
</feature>
<dbReference type="InterPro" id="IPR015943">
    <property type="entry name" value="WD40/YVTN_repeat-like_dom_sf"/>
</dbReference>
<dbReference type="SUPFAM" id="SSF56219">
    <property type="entry name" value="DNase I-like"/>
    <property type="match status" value="1"/>
</dbReference>
<dbReference type="SMART" id="SM00128">
    <property type="entry name" value="IPPc"/>
    <property type="match status" value="1"/>
</dbReference>
<dbReference type="GeneID" id="38775955"/>
<dbReference type="Proteomes" id="UP000287166">
    <property type="component" value="Unassembled WGS sequence"/>
</dbReference>
<evidence type="ECO:0000313" key="4">
    <source>
        <dbReference type="Proteomes" id="UP000287166"/>
    </source>
</evidence>
<dbReference type="InterPro" id="IPR046985">
    <property type="entry name" value="IP5"/>
</dbReference>
<feature type="domain" description="Inositol polyphosphate-related phosphatase" evidence="2">
    <location>
        <begin position="824"/>
        <end position="1169"/>
    </location>
</feature>
<feature type="compositionally biased region" description="Basic and acidic residues" evidence="1">
    <location>
        <begin position="210"/>
        <end position="219"/>
    </location>
</feature>
<feature type="compositionally biased region" description="Low complexity" evidence="1">
    <location>
        <begin position="228"/>
        <end position="248"/>
    </location>
</feature>
<protein>
    <submittedName>
        <fullName evidence="3">Probable inositol polyphosphate 5-phosphatase</fullName>
    </submittedName>
</protein>
<dbReference type="RefSeq" id="XP_027609951.1">
    <property type="nucleotide sequence ID" value="XM_027754150.1"/>
</dbReference>
<feature type="compositionally biased region" description="Low complexity" evidence="1">
    <location>
        <begin position="337"/>
        <end position="355"/>
    </location>
</feature>
<feature type="compositionally biased region" description="Polar residues" evidence="1">
    <location>
        <begin position="386"/>
        <end position="402"/>
    </location>
</feature>
<dbReference type="OrthoDB" id="2248459at2759"/>
<feature type="region of interest" description="Disordered" evidence="1">
    <location>
        <begin position="29"/>
        <end position="187"/>
    </location>
</feature>
<evidence type="ECO:0000256" key="1">
    <source>
        <dbReference type="SAM" id="MobiDB-lite"/>
    </source>
</evidence>